<protein>
    <submittedName>
        <fullName evidence="1">Uncharacterized protein</fullName>
    </submittedName>
</protein>
<proteinExistence type="predicted"/>
<sequence length="46" mass="4839">MRGVKTVSRLFFVQAISGYEDNLLSGECDFGGVIGGEASLFAPSVL</sequence>
<reference evidence="1" key="1">
    <citation type="journal article" date="2022" name="Cell">
        <title>Design, construction, and in vivo augmentation of a complex gut microbiome.</title>
        <authorList>
            <person name="Cheng A.G."/>
            <person name="Ho P.Y."/>
            <person name="Aranda-Diaz A."/>
            <person name="Jain S."/>
            <person name="Yu F.B."/>
            <person name="Meng X."/>
            <person name="Wang M."/>
            <person name="Iakiviak M."/>
            <person name="Nagashima K."/>
            <person name="Zhao A."/>
            <person name="Murugkar P."/>
            <person name="Patil A."/>
            <person name="Atabakhsh K."/>
            <person name="Weakley A."/>
            <person name="Yan J."/>
            <person name="Brumbaugh A.R."/>
            <person name="Higginbottom S."/>
            <person name="Dimas A."/>
            <person name="Shiver A.L."/>
            <person name="Deutschbauer A."/>
            <person name="Neff N."/>
            <person name="Sonnenburg J.L."/>
            <person name="Huang K.C."/>
            <person name="Fischbach M.A."/>
        </authorList>
    </citation>
    <scope>NUCLEOTIDE SEQUENCE</scope>
    <source>
        <strain evidence="1">AP11</strain>
    </source>
</reference>
<gene>
    <name evidence="1" type="ORF">NQ491_08830</name>
</gene>
<dbReference type="GeneID" id="82891834"/>
<dbReference type="RefSeq" id="WP_187119331.1">
    <property type="nucleotide sequence ID" value="NZ_CAPH01000023.1"/>
</dbReference>
<accession>A0ABY5UZ99</accession>
<keyword evidence="2" id="KW-1185">Reference proteome</keyword>
<evidence type="ECO:0000313" key="1">
    <source>
        <dbReference type="EMBL" id="UWN56749.1"/>
    </source>
</evidence>
<name>A0ABY5UZ99_9BACT</name>
<evidence type="ECO:0000313" key="2">
    <source>
        <dbReference type="Proteomes" id="UP001059295"/>
    </source>
</evidence>
<dbReference type="Proteomes" id="UP001059295">
    <property type="component" value="Chromosome"/>
</dbReference>
<dbReference type="EMBL" id="CP102294">
    <property type="protein sequence ID" value="UWN56749.1"/>
    <property type="molecule type" value="Genomic_DNA"/>
</dbReference>
<organism evidence="1 2">
    <name type="scientific">Alistipes ihumii AP11</name>
    <dbReference type="NCBI Taxonomy" id="1211813"/>
    <lineage>
        <taxon>Bacteria</taxon>
        <taxon>Pseudomonadati</taxon>
        <taxon>Bacteroidota</taxon>
        <taxon>Bacteroidia</taxon>
        <taxon>Bacteroidales</taxon>
        <taxon>Rikenellaceae</taxon>
        <taxon>Alistipes</taxon>
    </lineage>
</organism>